<gene>
    <name evidence="1" type="ORF">EV01_0922</name>
</gene>
<name>A0A0A2B5F7_PROMR</name>
<dbReference type="AlphaFoldDB" id="A0A0A2B5F7"/>
<organism evidence="1 2">
    <name type="scientific">Prochlorococcus marinus str. MIT 9401</name>
    <dbReference type="NCBI Taxonomy" id="167551"/>
    <lineage>
        <taxon>Bacteria</taxon>
        <taxon>Bacillati</taxon>
        <taxon>Cyanobacteriota</taxon>
        <taxon>Cyanophyceae</taxon>
        <taxon>Synechococcales</taxon>
        <taxon>Prochlorococcaceae</taxon>
        <taxon>Prochlorococcus</taxon>
    </lineage>
</organism>
<dbReference type="EMBL" id="JNAR01000012">
    <property type="protein sequence ID" value="KGG07844.1"/>
    <property type="molecule type" value="Genomic_DNA"/>
</dbReference>
<proteinExistence type="predicted"/>
<accession>A0A0A2B5F7</accession>
<reference evidence="2" key="1">
    <citation type="journal article" date="2014" name="Sci. Data">
        <title>Genomes of diverse isolates of the marine cyanobacterium Prochlorococcus.</title>
        <authorList>
            <person name="Biller S."/>
            <person name="Berube P."/>
            <person name="Thompson J."/>
            <person name="Kelly L."/>
            <person name="Roggensack S."/>
            <person name="Awad L."/>
            <person name="Roache-Johnson K."/>
            <person name="Ding H."/>
            <person name="Giovannoni S.J."/>
            <person name="Moore L.R."/>
            <person name="Chisholm S.W."/>
        </authorList>
    </citation>
    <scope>NUCLEOTIDE SEQUENCE [LARGE SCALE GENOMIC DNA]</scope>
</reference>
<protein>
    <submittedName>
        <fullName evidence="1">Uncharacterized protein</fullName>
    </submittedName>
</protein>
<dbReference type="Proteomes" id="UP000030481">
    <property type="component" value="Unassembled WGS sequence"/>
</dbReference>
<evidence type="ECO:0000313" key="2">
    <source>
        <dbReference type="Proteomes" id="UP000030481"/>
    </source>
</evidence>
<sequence length="41" mass="4893">MEYFYKTSGIIHTKNQSKRHPDFITLIHLIKAFINEMINAK</sequence>
<evidence type="ECO:0000313" key="1">
    <source>
        <dbReference type="EMBL" id="KGG07844.1"/>
    </source>
</evidence>
<comment type="caution">
    <text evidence="1">The sequence shown here is derived from an EMBL/GenBank/DDBJ whole genome shotgun (WGS) entry which is preliminary data.</text>
</comment>